<name>A0A6L2PN88_COPFO</name>
<dbReference type="EMBL" id="BLKM01000462">
    <property type="protein sequence ID" value="GFG34051.1"/>
    <property type="molecule type" value="Genomic_DNA"/>
</dbReference>
<accession>A0A6L2PN88</accession>
<evidence type="ECO:0000313" key="2">
    <source>
        <dbReference type="EMBL" id="GFG34051.1"/>
    </source>
</evidence>
<keyword evidence="3" id="KW-1185">Reference proteome</keyword>
<organism evidence="2 3">
    <name type="scientific">Coptotermes formosanus</name>
    <name type="common">Formosan subterranean termite</name>
    <dbReference type="NCBI Taxonomy" id="36987"/>
    <lineage>
        <taxon>Eukaryota</taxon>
        <taxon>Metazoa</taxon>
        <taxon>Ecdysozoa</taxon>
        <taxon>Arthropoda</taxon>
        <taxon>Hexapoda</taxon>
        <taxon>Insecta</taxon>
        <taxon>Pterygota</taxon>
        <taxon>Neoptera</taxon>
        <taxon>Polyneoptera</taxon>
        <taxon>Dictyoptera</taxon>
        <taxon>Blattodea</taxon>
        <taxon>Blattoidea</taxon>
        <taxon>Termitoidae</taxon>
        <taxon>Rhinotermitidae</taxon>
        <taxon>Coptotermes</taxon>
    </lineage>
</organism>
<dbReference type="Proteomes" id="UP000502823">
    <property type="component" value="Unassembled WGS sequence"/>
</dbReference>
<evidence type="ECO:0000313" key="3">
    <source>
        <dbReference type="Proteomes" id="UP000502823"/>
    </source>
</evidence>
<feature type="compositionally biased region" description="Basic and acidic residues" evidence="1">
    <location>
        <begin position="34"/>
        <end position="51"/>
    </location>
</feature>
<dbReference type="InParanoid" id="A0A6L2PN88"/>
<evidence type="ECO:0000256" key="1">
    <source>
        <dbReference type="SAM" id="MobiDB-lite"/>
    </source>
</evidence>
<comment type="caution">
    <text evidence="2">The sequence shown here is derived from an EMBL/GenBank/DDBJ whole genome shotgun (WGS) entry which is preliminary data.</text>
</comment>
<sequence>MQKMHDRKNIGKIVLNPEMEPKPKPATPAKGKGKGGDKEDKKKDEEKKEDENAGNDAEQATAGMAPSDMCSHAN</sequence>
<feature type="region of interest" description="Disordered" evidence="1">
    <location>
        <begin position="1"/>
        <end position="74"/>
    </location>
</feature>
<protein>
    <submittedName>
        <fullName evidence="2">Uncharacterized protein</fullName>
    </submittedName>
</protein>
<reference evidence="3" key="1">
    <citation type="submission" date="2020-01" db="EMBL/GenBank/DDBJ databases">
        <title>Draft genome sequence of the Termite Coptotermes fromosanus.</title>
        <authorList>
            <person name="Itakura S."/>
            <person name="Yosikawa Y."/>
            <person name="Umezawa K."/>
        </authorList>
    </citation>
    <scope>NUCLEOTIDE SEQUENCE [LARGE SCALE GENOMIC DNA]</scope>
</reference>
<proteinExistence type="predicted"/>
<dbReference type="AlphaFoldDB" id="A0A6L2PN88"/>
<gene>
    <name evidence="2" type="ORF">Cfor_04904</name>
</gene>